<keyword evidence="5 15" id="KW-0378">Hydrolase</keyword>
<dbReference type="InterPro" id="IPR038726">
    <property type="entry name" value="PDDEXK_AddAB-type"/>
</dbReference>
<dbReference type="PANTHER" id="PTHR11070">
    <property type="entry name" value="UVRD / RECB / PCRA DNA HELICASE FAMILY MEMBER"/>
    <property type="match status" value="1"/>
</dbReference>
<keyword evidence="10 15" id="KW-0238">DNA-binding</keyword>
<evidence type="ECO:0000256" key="12">
    <source>
        <dbReference type="ARBA" id="ARBA00023235"/>
    </source>
</evidence>
<evidence type="ECO:0000256" key="5">
    <source>
        <dbReference type="ARBA" id="ARBA00022801"/>
    </source>
</evidence>
<keyword evidence="3 15" id="KW-0547">Nucleotide-binding</keyword>
<dbReference type="Pfam" id="PF12705">
    <property type="entry name" value="PDDEXK_1"/>
    <property type="match status" value="1"/>
</dbReference>
<feature type="region of interest" description="Nuclease activity, interacts with RecD and RecA" evidence="15">
    <location>
        <begin position="900"/>
        <end position="1200"/>
    </location>
</feature>
<feature type="domain" description="UvrD-like helicase C-terminal" evidence="18">
    <location>
        <begin position="456"/>
        <end position="742"/>
    </location>
</feature>
<comment type="function">
    <text evidence="15">A helicase/nuclease that prepares dsDNA breaks (DSB) for recombinational DNA repair. Binds to DSBs and unwinds DNA via a highly rapid and processive ATP-dependent bidirectional helicase activity. Unwinds dsDNA until it encounters a Chi (crossover hotspot instigator) sequence from the 3' direction. Cuts ssDNA a few nucleotides 3' to the Chi site. The properties and activities of the enzyme are changed at Chi. The Chi-altered holoenzyme produces a long 3'-ssDNA overhang and facilitates RecA-binding to the ssDNA for homologous DNA recombination and repair. Holoenzyme degrades any linearized DNA that is unable to undergo homologous recombination. In the holoenzyme this subunit contributes ATPase, 3'-5' helicase, exonuclease activity and loads RecA onto ssDNA.</text>
</comment>
<feature type="binding site" evidence="15">
    <location>
        <position position="1087"/>
    </location>
    <ligand>
        <name>Mg(2+)</name>
        <dbReference type="ChEBI" id="CHEBI:18420"/>
    </ligand>
</feature>
<evidence type="ECO:0000256" key="9">
    <source>
        <dbReference type="ARBA" id="ARBA00022842"/>
    </source>
</evidence>
<dbReference type="RefSeq" id="WP_343791899.1">
    <property type="nucleotide sequence ID" value="NZ_BAAAEU010000023.1"/>
</dbReference>
<dbReference type="Pfam" id="PF13361">
    <property type="entry name" value="UvrD_C"/>
    <property type="match status" value="1"/>
</dbReference>
<comment type="catalytic activity">
    <reaction evidence="13 15">
        <text>Couples ATP hydrolysis with the unwinding of duplex DNA by translocating in the 3'-5' direction.</text>
        <dbReference type="EC" id="5.6.2.4"/>
    </reaction>
</comment>
<evidence type="ECO:0000256" key="15">
    <source>
        <dbReference type="HAMAP-Rule" id="MF_01485"/>
    </source>
</evidence>
<dbReference type="EMBL" id="BAAAEU010000023">
    <property type="protein sequence ID" value="GAA0718665.1"/>
    <property type="molecule type" value="Genomic_DNA"/>
</dbReference>
<dbReference type="InterPro" id="IPR011335">
    <property type="entry name" value="Restrct_endonuc-II-like"/>
</dbReference>
<name>A0ABP3TVD3_9GAMM</name>
<evidence type="ECO:0000256" key="11">
    <source>
        <dbReference type="ARBA" id="ARBA00023204"/>
    </source>
</evidence>
<dbReference type="CDD" id="cd22352">
    <property type="entry name" value="RecB_C-like"/>
    <property type="match status" value="1"/>
</dbReference>
<accession>A0ABP3TVD3</accession>
<dbReference type="PROSITE" id="PS51217">
    <property type="entry name" value="UVRD_HELICASE_CTER"/>
    <property type="match status" value="1"/>
</dbReference>
<dbReference type="SUPFAM" id="SSF52540">
    <property type="entry name" value="P-loop containing nucleoside triphosphate hydrolases"/>
    <property type="match status" value="1"/>
</dbReference>
<proteinExistence type="inferred from homology"/>
<dbReference type="EC" id="3.1.11.5" evidence="15"/>
<keyword evidence="11 15" id="KW-0234">DNA repair</keyword>
<evidence type="ECO:0000256" key="7">
    <source>
        <dbReference type="ARBA" id="ARBA00022839"/>
    </source>
</evidence>
<keyword evidence="2 15" id="KW-0479">Metal-binding</keyword>
<feature type="region of interest" description="DNA-binding and helicase activity, interacts with RecC" evidence="15">
    <location>
        <begin position="1"/>
        <end position="876"/>
    </location>
</feature>
<evidence type="ECO:0000259" key="17">
    <source>
        <dbReference type="PROSITE" id="PS51198"/>
    </source>
</evidence>
<dbReference type="InterPro" id="IPR004586">
    <property type="entry name" value="RecB"/>
</dbReference>
<comment type="domain">
    <text evidence="15">The N-terminal DNA-binding domain is a ssDNA-dependent ATPase and has ATP-dependent 3'-5' helicase function. This domain interacts with RecC.</text>
</comment>
<evidence type="ECO:0000256" key="8">
    <source>
        <dbReference type="ARBA" id="ARBA00022840"/>
    </source>
</evidence>
<dbReference type="SUPFAM" id="SSF52980">
    <property type="entry name" value="Restriction endonuclease-like"/>
    <property type="match status" value="1"/>
</dbReference>
<comment type="catalytic activity">
    <reaction evidence="15">
        <text>Exonucleolytic cleavage (in the presence of ATP) in either 5'- to 3'- or 3'- to 5'-direction to yield 5'-phosphooligonucleotides.</text>
        <dbReference type="EC" id="3.1.11.5"/>
    </reaction>
</comment>
<dbReference type="Gene3D" id="3.40.50.300">
    <property type="entry name" value="P-loop containing nucleotide triphosphate hydrolases"/>
    <property type="match status" value="2"/>
</dbReference>
<dbReference type="PANTHER" id="PTHR11070:SF23">
    <property type="entry name" value="RECBCD ENZYME SUBUNIT RECB"/>
    <property type="match status" value="1"/>
</dbReference>
<feature type="domain" description="UvrD-like helicase ATP-binding" evidence="17">
    <location>
        <begin position="9"/>
        <end position="448"/>
    </location>
</feature>
<keyword evidence="4 15" id="KW-0227">DNA damage</keyword>
<keyword evidence="6 15" id="KW-0347">Helicase</keyword>
<comment type="similarity">
    <text evidence="15">Belongs to the helicase family. UvrD subfamily.</text>
</comment>
<comment type="miscellaneous">
    <text evidence="15">In the RecBCD complex, RecB has a slow 3'-5' helicase, an exonuclease activity and loads RecA onto ssDNA, RecD has a fast 5'-3' helicase activity, while RecC stimulates the ATPase and processivity of the RecB helicase and contributes to recognition of the Chi site.</text>
</comment>
<evidence type="ECO:0000259" key="18">
    <source>
        <dbReference type="PROSITE" id="PS51217"/>
    </source>
</evidence>
<dbReference type="InterPro" id="IPR014016">
    <property type="entry name" value="UvrD-like_ATP-bd"/>
</dbReference>
<evidence type="ECO:0000256" key="6">
    <source>
        <dbReference type="ARBA" id="ARBA00022806"/>
    </source>
</evidence>
<feature type="active site" description="For nuclease activity" evidence="15">
    <location>
        <position position="1100"/>
    </location>
</feature>
<feature type="binding site" evidence="15">
    <location>
        <position position="970"/>
    </location>
    <ligand>
        <name>Mg(2+)</name>
        <dbReference type="ChEBI" id="CHEBI:18420"/>
    </ligand>
</feature>
<dbReference type="Gene3D" id="3.90.320.10">
    <property type="match status" value="1"/>
</dbReference>
<comment type="catalytic activity">
    <reaction evidence="14 15">
        <text>ATP + H2O = ADP + phosphate + H(+)</text>
        <dbReference type="Rhea" id="RHEA:13065"/>
        <dbReference type="ChEBI" id="CHEBI:15377"/>
        <dbReference type="ChEBI" id="CHEBI:15378"/>
        <dbReference type="ChEBI" id="CHEBI:30616"/>
        <dbReference type="ChEBI" id="CHEBI:43474"/>
        <dbReference type="ChEBI" id="CHEBI:456216"/>
        <dbReference type="EC" id="5.6.2.4"/>
    </reaction>
</comment>
<dbReference type="Proteomes" id="UP001501523">
    <property type="component" value="Unassembled WGS sequence"/>
</dbReference>
<comment type="subunit">
    <text evidence="15">Heterotrimer of RecB, RecC and RecD. All subunits contribute to DNA-binding. Interacts with RecA.</text>
</comment>
<reference evidence="20" key="1">
    <citation type="journal article" date="2019" name="Int. J. Syst. Evol. Microbiol.">
        <title>The Global Catalogue of Microorganisms (GCM) 10K type strain sequencing project: providing services to taxonomists for standard genome sequencing and annotation.</title>
        <authorList>
            <consortium name="The Broad Institute Genomics Platform"/>
            <consortium name="The Broad Institute Genome Sequencing Center for Infectious Disease"/>
            <person name="Wu L."/>
            <person name="Ma J."/>
        </authorList>
    </citation>
    <scope>NUCLEOTIDE SEQUENCE [LARGE SCALE GENOMIC DNA]</scope>
    <source>
        <strain evidence="20">JCM 15421</strain>
    </source>
</reference>
<evidence type="ECO:0000256" key="14">
    <source>
        <dbReference type="ARBA" id="ARBA00048988"/>
    </source>
</evidence>
<dbReference type="InterPro" id="IPR027417">
    <property type="entry name" value="P-loop_NTPase"/>
</dbReference>
<comment type="domain">
    <text evidence="15">The C-terminal domain has nuclease activity and interacts with RecD. It interacts with RecA, facilitating its loading onto ssDNA.</text>
</comment>
<dbReference type="EC" id="5.6.2.4" evidence="15"/>
<evidence type="ECO:0000313" key="20">
    <source>
        <dbReference type="Proteomes" id="UP001501523"/>
    </source>
</evidence>
<protein>
    <recommendedName>
        <fullName evidence="15">RecBCD enzyme subunit RecB</fullName>
        <ecNumber evidence="15">3.1.11.5</ecNumber>
        <ecNumber evidence="15">5.6.2.4</ecNumber>
    </recommendedName>
    <alternativeName>
        <fullName evidence="15">DNA 3'-5' helicase subunit RecB</fullName>
    </alternativeName>
    <alternativeName>
        <fullName evidence="15">Exonuclease V subunit RecB</fullName>
        <shortName evidence="15">ExoV subunit RecB</shortName>
    </alternativeName>
    <alternativeName>
        <fullName evidence="15">Helicase/nuclease RecBCD subunit RecB</fullName>
    </alternativeName>
</protein>
<keyword evidence="8 15" id="KW-0067">ATP-binding</keyword>
<sequence>MSEARMHTPTTVADWTAMPLGSGGRSLIEASAGTGKTWTISVLYLRLLLEASGADAEPLGPRQIVVTTFTDAAAQELRARLRERLAWAEQLALNAITAGTVVIDADTKPDRAWLLRRWSGNATRVNHDLRRLRLAQAELDLAPITTLHGLCRRILGDYPFESGGAFAPGDMVSTESLLDELAEDLWRRLQQAPGADARRAPASLSALRRRLASYLTPGVELWTPDAAEIARWLPVTWAAPIEGLAARRDIWGRKTKAPHALVAFAAFLRDHAQPFSAKQLADLSAAVDVLGQCTEQVARDAAAFVETSLRVVGYVAAAPEIEAWQRWTARVREWRDERLAARGQLTFDELITRVHGALSGASRSLADRLFAEWPVALVDEFQDTDAQQYAILDRIYRDAAAQPRGRLVMIGDPKQAIYRFRGGDIDAYLAASAVVDTRLELDTNYRSSRAYVAAINELYAQAGAALSADPAHPIRYHAVKSSDRGDEAAYRAPDEGASRTLVLHYNAEAPDAVGRCRELALKACANQIAQMLHAGTHHIGDEPLAPEHLAVLLPNNSDITTLRRLLQARHVPCVGAGKSSVFDTDWARDLQVVLYAVEHAHDGGAVRAALATRLGGMDFAQLRALRDDPNAWHPHAQRFESARRRWQRDGVLAVVLDFAAGALRHLPEPADRERALTDLRHLGELLQEQDERMQGAEQLLAWLAAQRRGEGDDAGDAADERQLRIESDAKRVRLMTLHASKGLEFPIVFLPLMWAHRSNGQDTTPVIHETLCDRRVVGFGEAAKAQYLREGQDERFRVLYVALTRAIHACHVYALSPQRPLKAGSANPATDPERAALDAVVERLQQHASTRGEPVARAFEHLRWSEGWPWRSVRYRTTAEAIAAPPRVLTEPGRPLYEQTWSFSTLTRSSRSFALEDEPADDEVVAADDSASLADPLAPEPASGLVEAKPHAEIVALGALRGAEFGNALHAIFENRRIGEPLRTQTARVERSLREAGVPLGDLPVPALVARIAERLDATLSAELAPGLRLAAVPVPQQRAEMAFHFVLDAVSVARLREACERRGMPGLVPERIPATTLRGLMTGKIDLVFEHDGRFHVLDYKSNHLGDRLADYAPTALTAAMDAHDYRFQALLYTVAVDRYLRQRVPNYERDRHLGEAVYLFVRAVGLAPGAGVWRHRFDSALLDAVDHALGDRPDQEAA</sequence>
<evidence type="ECO:0000256" key="16">
    <source>
        <dbReference type="PROSITE-ProRule" id="PRU00560"/>
    </source>
</evidence>
<evidence type="ECO:0000256" key="10">
    <source>
        <dbReference type="ARBA" id="ARBA00023125"/>
    </source>
</evidence>
<evidence type="ECO:0000256" key="2">
    <source>
        <dbReference type="ARBA" id="ARBA00022723"/>
    </source>
</evidence>
<keyword evidence="9 15" id="KW-0460">Magnesium</keyword>
<keyword evidence="12 15" id="KW-0413">Isomerase</keyword>
<dbReference type="InterPro" id="IPR011604">
    <property type="entry name" value="PDDEXK-like_dom_sf"/>
</dbReference>
<comment type="cofactor">
    <cofactor evidence="15">
        <name>Mg(2+)</name>
        <dbReference type="ChEBI" id="CHEBI:18420"/>
    </cofactor>
    <text evidence="15">Binds 1 Mg(2+) ion per subunit.</text>
</comment>
<keyword evidence="7 15" id="KW-0269">Exonuclease</keyword>
<dbReference type="PROSITE" id="PS51198">
    <property type="entry name" value="UVRD_HELICASE_ATP_BIND"/>
    <property type="match status" value="1"/>
</dbReference>
<evidence type="ECO:0000256" key="13">
    <source>
        <dbReference type="ARBA" id="ARBA00034617"/>
    </source>
</evidence>
<organism evidence="19 20">
    <name type="scientific">Dokdonella soli</name>
    <dbReference type="NCBI Taxonomy" id="529810"/>
    <lineage>
        <taxon>Bacteria</taxon>
        <taxon>Pseudomonadati</taxon>
        <taxon>Pseudomonadota</taxon>
        <taxon>Gammaproteobacteria</taxon>
        <taxon>Lysobacterales</taxon>
        <taxon>Rhodanobacteraceae</taxon>
        <taxon>Dokdonella</taxon>
    </lineage>
</organism>
<dbReference type="Gene3D" id="1.10.3170.10">
    <property type="entry name" value="Recbcd, chain B, domain 2"/>
    <property type="match status" value="1"/>
</dbReference>
<gene>
    <name evidence="15 19" type="primary">recB</name>
    <name evidence="19" type="ORF">GCM10009105_26450</name>
</gene>
<dbReference type="InterPro" id="IPR014017">
    <property type="entry name" value="DNA_helicase_UvrD-like_C"/>
</dbReference>
<comment type="caution">
    <text evidence="19">The sequence shown here is derived from an EMBL/GenBank/DDBJ whole genome shotgun (WGS) entry which is preliminary data.</text>
</comment>
<evidence type="ECO:0000256" key="3">
    <source>
        <dbReference type="ARBA" id="ARBA00022741"/>
    </source>
</evidence>
<dbReference type="InterPro" id="IPR000212">
    <property type="entry name" value="DNA_helicase_UvrD/REP"/>
</dbReference>
<evidence type="ECO:0000256" key="4">
    <source>
        <dbReference type="ARBA" id="ARBA00022763"/>
    </source>
</evidence>
<evidence type="ECO:0000256" key="1">
    <source>
        <dbReference type="ARBA" id="ARBA00022722"/>
    </source>
</evidence>
<dbReference type="Pfam" id="PF00580">
    <property type="entry name" value="UvrD-helicase"/>
    <property type="match status" value="1"/>
</dbReference>
<keyword evidence="20" id="KW-1185">Reference proteome</keyword>
<dbReference type="HAMAP" id="MF_01485">
    <property type="entry name" value="RecB"/>
    <property type="match status" value="1"/>
</dbReference>
<keyword evidence="1 15" id="KW-0540">Nuclease</keyword>
<dbReference type="Gene3D" id="1.10.486.10">
    <property type="entry name" value="PCRA, domain 4"/>
    <property type="match status" value="1"/>
</dbReference>
<feature type="binding site" evidence="16">
    <location>
        <begin position="30"/>
        <end position="37"/>
    </location>
    <ligand>
        <name>ATP</name>
        <dbReference type="ChEBI" id="CHEBI:30616"/>
    </ligand>
</feature>
<feature type="binding site" evidence="15">
    <location>
        <position position="1100"/>
    </location>
    <ligand>
        <name>Mg(2+)</name>
        <dbReference type="ChEBI" id="CHEBI:18420"/>
    </ligand>
</feature>
<evidence type="ECO:0000313" key="19">
    <source>
        <dbReference type="EMBL" id="GAA0718665.1"/>
    </source>
</evidence>